<dbReference type="Proteomes" id="UP000028725">
    <property type="component" value="Unassembled WGS sequence"/>
</dbReference>
<evidence type="ECO:0000313" key="1">
    <source>
        <dbReference type="EMBL" id="KFE67481.1"/>
    </source>
</evidence>
<dbReference type="AlphaFoldDB" id="A0A085WIG8"/>
<dbReference type="STRING" id="394096.DB31_8834"/>
<proteinExistence type="predicted"/>
<evidence type="ECO:0000313" key="2">
    <source>
        <dbReference type="Proteomes" id="UP000028725"/>
    </source>
</evidence>
<gene>
    <name evidence="1" type="ORF">DB31_8834</name>
</gene>
<sequence length="199" mass="21946">MEYSGFQVFGGTVLTFIEGFSTFTLLAHQFLMDEQVGTSDAAGNFVIDKEKLYPMPNLLRAFARMGREFGDLPLYRAGLTIQKNAAYPPSMLSLGLVEAIPFLDVGYYLNHACRDGLPLFDVTKNEMRYSGGIGHYSFKGVPGKKEIKGFVDAPYPCPYGHGVVLGVAQRFEPSATVTHDSGPCRKTGDKACFYTVKWT</sequence>
<protein>
    <recommendedName>
        <fullName evidence="3">4-vinyl reductase 4VR domain-containing protein</fullName>
    </recommendedName>
</protein>
<comment type="caution">
    <text evidence="1">The sequence shown here is derived from an EMBL/GenBank/DDBJ whole genome shotgun (WGS) entry which is preliminary data.</text>
</comment>
<reference evidence="1 2" key="1">
    <citation type="submission" date="2014-04" db="EMBL/GenBank/DDBJ databases">
        <title>Genome assembly of Hyalangium minutum DSM 14724.</title>
        <authorList>
            <person name="Sharma G."/>
            <person name="Subramanian S."/>
        </authorList>
    </citation>
    <scope>NUCLEOTIDE SEQUENCE [LARGE SCALE GENOMIC DNA]</scope>
    <source>
        <strain evidence="1 2">DSM 14724</strain>
    </source>
</reference>
<dbReference type="EMBL" id="JMCB01000008">
    <property type="protein sequence ID" value="KFE67481.1"/>
    <property type="molecule type" value="Genomic_DNA"/>
</dbReference>
<keyword evidence="2" id="KW-1185">Reference proteome</keyword>
<accession>A0A085WIG8</accession>
<evidence type="ECO:0008006" key="3">
    <source>
        <dbReference type="Google" id="ProtNLM"/>
    </source>
</evidence>
<organism evidence="1 2">
    <name type="scientific">Hyalangium minutum</name>
    <dbReference type="NCBI Taxonomy" id="394096"/>
    <lineage>
        <taxon>Bacteria</taxon>
        <taxon>Pseudomonadati</taxon>
        <taxon>Myxococcota</taxon>
        <taxon>Myxococcia</taxon>
        <taxon>Myxococcales</taxon>
        <taxon>Cystobacterineae</taxon>
        <taxon>Archangiaceae</taxon>
        <taxon>Hyalangium</taxon>
    </lineage>
</organism>
<name>A0A085WIG8_9BACT</name>